<dbReference type="GO" id="GO:0015297">
    <property type="term" value="F:antiporter activity"/>
    <property type="evidence" value="ECO:0007669"/>
    <property type="project" value="UniProtKB-KW"/>
</dbReference>
<comment type="caution">
    <text evidence="13">The sequence shown here is derived from an EMBL/GenBank/DDBJ whole genome shotgun (WGS) entry which is preliminary data.</text>
</comment>
<evidence type="ECO:0000313" key="14">
    <source>
        <dbReference type="Proteomes" id="UP000187465"/>
    </source>
</evidence>
<evidence type="ECO:0000256" key="5">
    <source>
        <dbReference type="ARBA" id="ARBA00022448"/>
    </source>
</evidence>
<name>A0A1R0WYU6_9BACL</name>
<evidence type="ECO:0000256" key="11">
    <source>
        <dbReference type="ARBA" id="ARBA00023136"/>
    </source>
</evidence>
<dbReference type="PIRSF" id="PIRSF006603">
    <property type="entry name" value="DinF"/>
    <property type="match status" value="1"/>
</dbReference>
<protein>
    <recommendedName>
        <fullName evidence="4">Probable multidrug resistance protein NorM</fullName>
    </recommendedName>
    <alternativeName>
        <fullName evidence="12">Multidrug-efflux transporter</fullName>
    </alternativeName>
</protein>
<evidence type="ECO:0000256" key="6">
    <source>
        <dbReference type="ARBA" id="ARBA00022449"/>
    </source>
</evidence>
<keyword evidence="9" id="KW-1133">Transmembrane helix</keyword>
<keyword evidence="8" id="KW-0812">Transmembrane</keyword>
<dbReference type="CDD" id="cd13131">
    <property type="entry name" value="MATE_NorM_like"/>
    <property type="match status" value="1"/>
</dbReference>
<keyword evidence="6" id="KW-0050">Antiport</keyword>
<evidence type="ECO:0000313" key="13">
    <source>
        <dbReference type="EMBL" id="OMD24627.1"/>
    </source>
</evidence>
<evidence type="ECO:0000256" key="3">
    <source>
        <dbReference type="ARBA" id="ARBA00010199"/>
    </source>
</evidence>
<keyword evidence="7" id="KW-1003">Cell membrane</keyword>
<dbReference type="RefSeq" id="WP_036689279.1">
    <property type="nucleotide sequence ID" value="NZ_JARLKA010000042.1"/>
</dbReference>
<evidence type="ECO:0000256" key="8">
    <source>
        <dbReference type="ARBA" id="ARBA00022692"/>
    </source>
</evidence>
<organism evidence="13 14">
    <name type="scientific">Paenibacillus odorifer</name>
    <dbReference type="NCBI Taxonomy" id="189426"/>
    <lineage>
        <taxon>Bacteria</taxon>
        <taxon>Bacillati</taxon>
        <taxon>Bacillota</taxon>
        <taxon>Bacilli</taxon>
        <taxon>Bacillales</taxon>
        <taxon>Paenibacillaceae</taxon>
        <taxon>Paenibacillus</taxon>
    </lineage>
</organism>
<keyword evidence="11" id="KW-0472">Membrane</keyword>
<dbReference type="NCBIfam" id="TIGR00797">
    <property type="entry name" value="matE"/>
    <property type="match status" value="1"/>
</dbReference>
<dbReference type="InterPro" id="IPR050222">
    <property type="entry name" value="MATE_MdtK"/>
</dbReference>
<reference evidence="13 14" key="1">
    <citation type="submission" date="2016-10" db="EMBL/GenBank/DDBJ databases">
        <title>Paenibacillus species isolates.</title>
        <authorList>
            <person name="Beno S.M."/>
        </authorList>
    </citation>
    <scope>NUCLEOTIDE SEQUENCE [LARGE SCALE GENOMIC DNA]</scope>
    <source>
        <strain evidence="13 14">FSL H7-0604</strain>
    </source>
</reference>
<dbReference type="EMBL" id="MKQP01000050">
    <property type="protein sequence ID" value="OMD24627.1"/>
    <property type="molecule type" value="Genomic_DNA"/>
</dbReference>
<dbReference type="GO" id="GO:0006811">
    <property type="term" value="P:monoatomic ion transport"/>
    <property type="evidence" value="ECO:0007669"/>
    <property type="project" value="UniProtKB-KW"/>
</dbReference>
<evidence type="ECO:0000256" key="10">
    <source>
        <dbReference type="ARBA" id="ARBA00023065"/>
    </source>
</evidence>
<dbReference type="GO" id="GO:0005886">
    <property type="term" value="C:plasma membrane"/>
    <property type="evidence" value="ECO:0007669"/>
    <property type="project" value="UniProtKB-SubCell"/>
</dbReference>
<proteinExistence type="inferred from homology"/>
<gene>
    <name evidence="13" type="ORF">BJP51_29160</name>
</gene>
<dbReference type="Proteomes" id="UP000187465">
    <property type="component" value="Unassembled WGS sequence"/>
</dbReference>
<keyword evidence="5" id="KW-0813">Transport</keyword>
<dbReference type="PANTHER" id="PTHR43298:SF2">
    <property type="entry name" value="FMN_FAD EXPORTER YEEO-RELATED"/>
    <property type="match status" value="1"/>
</dbReference>
<comment type="subcellular location">
    <subcellularLocation>
        <location evidence="2">Cell membrane</location>
        <topology evidence="2">Multi-pass membrane protein</topology>
    </subcellularLocation>
</comment>
<dbReference type="InterPro" id="IPR048279">
    <property type="entry name" value="MdtK-like"/>
</dbReference>
<evidence type="ECO:0000256" key="12">
    <source>
        <dbReference type="ARBA" id="ARBA00031636"/>
    </source>
</evidence>
<evidence type="ECO:0000256" key="9">
    <source>
        <dbReference type="ARBA" id="ARBA00022989"/>
    </source>
</evidence>
<dbReference type="Pfam" id="PF01554">
    <property type="entry name" value="MatE"/>
    <property type="match status" value="2"/>
</dbReference>
<evidence type="ECO:0000256" key="1">
    <source>
        <dbReference type="ARBA" id="ARBA00003408"/>
    </source>
</evidence>
<dbReference type="PANTHER" id="PTHR43298">
    <property type="entry name" value="MULTIDRUG RESISTANCE PROTEIN NORM-RELATED"/>
    <property type="match status" value="1"/>
</dbReference>
<dbReference type="InterPro" id="IPR002528">
    <property type="entry name" value="MATE_fam"/>
</dbReference>
<dbReference type="AlphaFoldDB" id="A0A1R0WYU6"/>
<accession>A0A1R0WYU6</accession>
<evidence type="ECO:0000256" key="7">
    <source>
        <dbReference type="ARBA" id="ARBA00022475"/>
    </source>
</evidence>
<comment type="function">
    <text evidence="1">Multidrug efflux pump.</text>
</comment>
<dbReference type="GO" id="GO:0042910">
    <property type="term" value="F:xenobiotic transmembrane transporter activity"/>
    <property type="evidence" value="ECO:0007669"/>
    <property type="project" value="InterPro"/>
</dbReference>
<keyword evidence="10" id="KW-0406">Ion transport</keyword>
<comment type="similarity">
    <text evidence="3">Belongs to the multi antimicrobial extrusion (MATE) (TC 2.A.66.1) family.</text>
</comment>
<evidence type="ECO:0000256" key="4">
    <source>
        <dbReference type="ARBA" id="ARBA00020268"/>
    </source>
</evidence>
<sequence>MIQTTSLKQKAGQFFHILFPILVTQIALSAITFFDTNMSGKFGTVDLAGVAIGTSLWIPIQTGLSGILMGITPIVSQLIGSKKDKDVAFQVTQGIWLSLIVSIIVLLIGSFALSPILNFMNLESGVRDVAFRFLSAISFGIIPLFGYTVLRSCIDALGQTRVSMCITLIALPVNVGLNYLLIFGNFGFPRLGGVGAGVASAITYWVIFAVALLFIYRSQAFVNLRLFRKFYFISLNSIKDLLKIGVPIGFSIFFETAVFSAVTLLMSRFDTVTIAAHQAAINFATTLYMIPLSICISLTILVGFETGSGRQKDARQYAIMGIGLAAILSLATALLLLFAGNHVAGLYSDEPDVISLIQHFLIYAIFFQISDAIATPTQGALRGYKDVNPAFIICFIAYWVIGLPTGYVLATYTDLGAFGYWIGLITGLAIGATLLLSRLIKVQRRYAAQYTQEQPQS</sequence>
<evidence type="ECO:0000256" key="2">
    <source>
        <dbReference type="ARBA" id="ARBA00004651"/>
    </source>
</evidence>